<evidence type="ECO:0000313" key="2">
    <source>
        <dbReference type="Proteomes" id="UP000031774"/>
    </source>
</evidence>
<dbReference type="KEGG" id="svt:SVTN_14110"/>
<dbReference type="EMBL" id="CP010407">
    <property type="protein sequence ID" value="AJF65377.1"/>
    <property type="molecule type" value="Genomic_DNA"/>
</dbReference>
<accession>A0A0B5I4P6</accession>
<reference evidence="1 2" key="1">
    <citation type="submission" date="2014-12" db="EMBL/GenBank/DDBJ databases">
        <title>Complete genome sequence of Streptomyces vietnamensis strain GIMV4.0001, a genetic manipulable producer of the benzoisochromanequinone antibiotic granaticin.</title>
        <authorList>
            <person name="Deng M.R."/>
            <person name="Guo J."/>
            <person name="Ma L.Y."/>
            <person name="Feng G.D."/>
            <person name="Mo C.Y."/>
            <person name="Zhu H.H."/>
        </authorList>
    </citation>
    <scope>NUCLEOTIDE SEQUENCE [LARGE SCALE GENOMIC DNA]</scope>
    <source>
        <strain evidence="2">GIMV4.0001</strain>
    </source>
</reference>
<keyword evidence="2" id="KW-1185">Reference proteome</keyword>
<dbReference type="STRING" id="362257.SVTN_14110"/>
<name>A0A0B5I4P6_9ACTN</name>
<dbReference type="HOGENOM" id="CLU_839180_0_0_11"/>
<sequence>MKFYPYKRLNRPITLRVTSASLKLPYGNRDHLDTSAYSTQQRTVALGVAQHEDWVSARIGLSATLPPGADSDDAPWTELRVLAVLTDGETNVRTAVDLRQDAPGSKEWSGTVEVSRDDHVGRATLAALAVATVDGVPGRSIAETDEDWTVDVVAEEPLGGLRLDVKQVSFSKSSREWLRPYSDAPWIVDASGRLPTVLINADIEGFSDLLGAESGGLESKVHEMLVAQMATDVWTAVFHSSVGDLEVEPDGSPVFPTDWQGEVLREMLPDVVPGVHVEEALRRVHRRRTGDAGWVELQTRIHYAAVRRAGASKALTNALRGLQQLNRGDKA</sequence>
<dbReference type="RefSeq" id="WP_041129410.1">
    <property type="nucleotide sequence ID" value="NZ_CP010407.1"/>
</dbReference>
<gene>
    <name evidence="1" type="ORF">SVTN_14110</name>
</gene>
<organism evidence="1 2">
    <name type="scientific">Streptomyces vietnamensis</name>
    <dbReference type="NCBI Taxonomy" id="362257"/>
    <lineage>
        <taxon>Bacteria</taxon>
        <taxon>Bacillati</taxon>
        <taxon>Actinomycetota</taxon>
        <taxon>Actinomycetes</taxon>
        <taxon>Kitasatosporales</taxon>
        <taxon>Streptomycetaceae</taxon>
        <taxon>Streptomyces</taxon>
    </lineage>
</organism>
<evidence type="ECO:0000313" key="1">
    <source>
        <dbReference type="EMBL" id="AJF65377.1"/>
    </source>
</evidence>
<dbReference type="AlphaFoldDB" id="A0A0B5I4P6"/>
<protein>
    <submittedName>
        <fullName evidence="1">Uncharacterized protein</fullName>
    </submittedName>
</protein>
<dbReference type="Proteomes" id="UP000031774">
    <property type="component" value="Chromosome"/>
</dbReference>
<proteinExistence type="predicted"/>